<organism evidence="1 2">
    <name type="scientific">Paracoccus alkanivorans</name>
    <dbReference type="NCBI Taxonomy" id="2116655"/>
    <lineage>
        <taxon>Bacteria</taxon>
        <taxon>Pseudomonadati</taxon>
        <taxon>Pseudomonadota</taxon>
        <taxon>Alphaproteobacteria</taxon>
        <taxon>Rhodobacterales</taxon>
        <taxon>Paracoccaceae</taxon>
        <taxon>Paracoccus</taxon>
    </lineage>
</organism>
<comment type="caution">
    <text evidence="1">The sequence shown here is derived from an EMBL/GenBank/DDBJ whole genome shotgun (WGS) entry which is preliminary data.</text>
</comment>
<dbReference type="OrthoDB" id="5624218at2"/>
<dbReference type="Proteomes" id="UP000273516">
    <property type="component" value="Unassembled WGS sequence"/>
</dbReference>
<evidence type="ECO:0000313" key="1">
    <source>
        <dbReference type="EMBL" id="RMC33274.1"/>
    </source>
</evidence>
<protein>
    <submittedName>
        <fullName evidence="1">DUF1513 domain-containing protein</fullName>
    </submittedName>
</protein>
<dbReference type="SUPFAM" id="SSF50969">
    <property type="entry name" value="YVTN repeat-like/Quinoprotein amine dehydrogenase"/>
    <property type="match status" value="1"/>
</dbReference>
<gene>
    <name evidence="1" type="ORF">C9E81_17230</name>
</gene>
<dbReference type="InterPro" id="IPR008311">
    <property type="entry name" value="UCP028101"/>
</dbReference>
<dbReference type="AlphaFoldDB" id="A0A3M0MAB2"/>
<reference evidence="1 2" key="1">
    <citation type="submission" date="2018-07" db="EMBL/GenBank/DDBJ databases">
        <authorList>
            <person name="Zhang Y."/>
            <person name="Wang L."/>
            <person name="Ma S."/>
        </authorList>
    </citation>
    <scope>NUCLEOTIDE SEQUENCE [LARGE SCALE GENOMIC DNA]</scope>
    <source>
        <strain evidence="1 2">4-2</strain>
    </source>
</reference>
<dbReference type="RefSeq" id="WP_122113587.1">
    <property type="nucleotide sequence ID" value="NZ_QOKZ01000007.1"/>
</dbReference>
<dbReference type="Pfam" id="PF07433">
    <property type="entry name" value="DUF1513"/>
    <property type="match status" value="1"/>
</dbReference>
<sequence>MIGRRNFIAALLAGSVVPHLSWADAGSPAILGAAREESGGYALFGIAEDGGDCFRIPLPARGHAAAAHPTAPEAVAFARSPGRFAVVLNCVTGEVLARLVAPEGRHFYGHGTFIADGDILCTSENDFETGQGRIGLWSRSQGWRRVGENPTHGVGPHEIKHLPGDILIAANGGYRNHPDRPGVKLDVPEMRPNLAYVSPDGELLEKVELNEELRLNSIRHIALGRDGLVAFGMQWQGDPALGMPLMGLHRRGEATVLDRMPVYEAMAMRGYVGSIAFDAERRQIAISSPRGGRVQVFDETGRHLRAIEREDVCGIAPADRGFFLSDGLGGLMRAGEALHPLAKHRGRAWDHHLVPVMA</sequence>
<dbReference type="PIRSF" id="PIRSF028101">
    <property type="entry name" value="UCP028101"/>
    <property type="match status" value="1"/>
</dbReference>
<keyword evidence="2" id="KW-1185">Reference proteome</keyword>
<accession>A0A3M0MAB2</accession>
<dbReference type="InterPro" id="IPR011044">
    <property type="entry name" value="Quino_amine_DH_bsu"/>
</dbReference>
<evidence type="ECO:0000313" key="2">
    <source>
        <dbReference type="Proteomes" id="UP000273516"/>
    </source>
</evidence>
<name>A0A3M0MAB2_9RHOB</name>
<dbReference type="EMBL" id="QOKZ01000007">
    <property type="protein sequence ID" value="RMC33274.1"/>
    <property type="molecule type" value="Genomic_DNA"/>
</dbReference>
<proteinExistence type="predicted"/>